<reference evidence="1" key="2">
    <citation type="submission" date="2023-04" db="EMBL/GenBank/DDBJ databases">
        <title>Paracnuella aquatica gen. nov., sp. nov., a member of the family Chitinophagaceae isolated from a hot spring.</title>
        <authorList>
            <person name="Wang C."/>
        </authorList>
    </citation>
    <scope>NUCLEOTIDE SEQUENCE</scope>
    <source>
        <strain evidence="1">LB-8</strain>
    </source>
</reference>
<organism evidence="1 2">
    <name type="scientific">Paraflavisolibacter caeni</name>
    <dbReference type="NCBI Taxonomy" id="2982496"/>
    <lineage>
        <taxon>Bacteria</taxon>
        <taxon>Pseudomonadati</taxon>
        <taxon>Bacteroidota</taxon>
        <taxon>Chitinophagia</taxon>
        <taxon>Chitinophagales</taxon>
        <taxon>Chitinophagaceae</taxon>
        <taxon>Paraflavisolibacter</taxon>
    </lineage>
</organism>
<reference evidence="1" key="1">
    <citation type="submission" date="2022-09" db="EMBL/GenBank/DDBJ databases">
        <authorList>
            <person name="Yuan C."/>
            <person name="Ke Z."/>
        </authorList>
    </citation>
    <scope>NUCLEOTIDE SEQUENCE</scope>
    <source>
        <strain evidence="1">LB-8</strain>
    </source>
</reference>
<dbReference type="RefSeq" id="WP_279295063.1">
    <property type="nucleotide sequence ID" value="NZ_JAOTIF010000001.1"/>
</dbReference>
<gene>
    <name evidence="1" type="ORF">OCK74_00765</name>
</gene>
<evidence type="ECO:0000313" key="1">
    <source>
        <dbReference type="EMBL" id="MCU7547617.1"/>
    </source>
</evidence>
<dbReference type="AlphaFoldDB" id="A0A9X2XSN9"/>
<sequence>MGRIFTVDFNYGKKEYPALVKISAAHNFFSVSYHIADPSLHHLLPGGKVNYNNVDGFTNIQGNNIIVLDLIECITIAVEKYLHLPQEV</sequence>
<dbReference type="EMBL" id="JAOTIF010000001">
    <property type="protein sequence ID" value="MCU7547617.1"/>
    <property type="molecule type" value="Genomic_DNA"/>
</dbReference>
<comment type="caution">
    <text evidence="1">The sequence shown here is derived from an EMBL/GenBank/DDBJ whole genome shotgun (WGS) entry which is preliminary data.</text>
</comment>
<accession>A0A9X2XSN9</accession>
<name>A0A9X2XSN9_9BACT</name>
<evidence type="ECO:0000313" key="2">
    <source>
        <dbReference type="Proteomes" id="UP001155483"/>
    </source>
</evidence>
<proteinExistence type="predicted"/>
<keyword evidence="2" id="KW-1185">Reference proteome</keyword>
<protein>
    <submittedName>
        <fullName evidence="1">Uncharacterized protein</fullName>
    </submittedName>
</protein>
<dbReference type="Proteomes" id="UP001155483">
    <property type="component" value="Unassembled WGS sequence"/>
</dbReference>